<evidence type="ECO:0000256" key="1">
    <source>
        <dbReference type="SAM" id="SignalP"/>
    </source>
</evidence>
<dbReference type="SMART" id="SM00639">
    <property type="entry name" value="PSA"/>
    <property type="match status" value="17"/>
</dbReference>
<evidence type="ECO:0000313" key="3">
    <source>
        <dbReference type="Proteomes" id="UP000692954"/>
    </source>
</evidence>
<dbReference type="EMBL" id="CAJJDN010000030">
    <property type="protein sequence ID" value="CAD8073156.1"/>
    <property type="molecule type" value="Genomic_DNA"/>
</dbReference>
<feature type="signal peptide" evidence="1">
    <location>
        <begin position="1"/>
        <end position="19"/>
    </location>
</feature>
<proteinExistence type="predicted"/>
<gene>
    <name evidence="2" type="ORF">PSON_ATCC_30995.1.T0300154</name>
</gene>
<feature type="chain" id="PRO_5035783469" evidence="1">
    <location>
        <begin position="20"/>
        <end position="1333"/>
    </location>
</feature>
<keyword evidence="3" id="KW-1185">Reference proteome</keyword>
<sequence length="1333" mass="148082">MKNNMLLLFSLLLISHSESLPKVDSCTCKQILSSNDCVQLTKCQWNNTSGVCEERKSTDLESYCSVNTINCPTIGCALNQGTCKPFSGCTVYQAKTHQDCQKISRLCTSNGQHCIQVELLCDNFNENQIGCEVNQDGFPCFWNIENKKCYEIQQCNQFPSSYTTHESCYEAGQKKQLKCTAKEGGGCIDIAPECSTQQKMGCVINSSNSPCFWEGASCKDKTCINAPTTNTTHQQCQTYSNSCSLNNDNKGCMDMPSSCEVYTNEPQCIYANGTLCFWFAIICKEGDTNCQPSSGCKQWTCENALPSYNTDALCKQFKSDCTVNNTNNGCIKRLESCSSYTTQNQCVTDLSEQQTCYWNGSKCVDKTCANAVLTKYNQQSCTKFMSQCTADNNKCTLKTCSTYSTENLCSIDYQNNTCAWSGSCTLKTCENASSELTTHKECQQWLNSCTVKSDLKGCQNLEQVCSIYKLKDQCYFAGNTKYECLWINGQCVQKSCSTASSDIYSDEECTKYLNGCMISDKKSGCVSRKATCLELLEYQCSTTISGSFCFWNGSQCVARQCTQVVYNTVKACNTFLSTCTANFDGTQYNGCVTKQNKCNGYNNEFMCIDSLTEGKCVWNKKATPIACEARSCQNSNQTTSDEACNQFLPICTVNTAKTGCIERYEKCNQYGNEVNCRKTKSESECIWYNNGCIDKTCDKASKTYTSHDECQQYSKNCTTNGKGCIQIDACSTYTTKSGCIIDQNKQLCAFQPSCNLQQCSDAPQSYQTDEQCKQFKKECTTNGNGCVLRTECSDAYIEQACITDLFGQKCSWINNKCVAYSCQSAPTKFVTEIECQLHKPGCTVNQSGGCITKGLCKDAKISQACTTDKFGNQCRFSKDGCRDIICSDIAYTNHYDCYNFDPKCTSNGLTCIAQANCSTKIQSGCFLGLDGPCLWVGNACYQYSSCTSLNFQTHEQCYEFSNECTTDGNTCIPIDKCEKLSSLGCKQGTDGKCVYLSDKNQCVVFQNCNSVLYKSHDECQNINKTCTTDGEKCIELQECSSYTKQENCQINNQQQKCYYDEKEKKCGDLQCSHLTFITHNECNQALNTCTSDNKKCITIDKCETYDKEFCNTTISSEGKCKYDPNDNKCRLIKCSELLENCTQINKCVDSGIGCVDQLTCDKYGTEKGCKQGGTDGYCVWYLEDGEGKCKIMTACSDASTNKEACLQKSWTCQWTETSTKSICAQHTCSSKQKETGLCLPILDFTQMNYELCSMSSGQCISTPKESLTASSCFQSTAYTYTWDSANAVCLQCGKTFTNSNNQTNSSNNTNDTEIDNFAPILLLMLSLIISIYI</sequence>
<organism evidence="2 3">
    <name type="scientific">Paramecium sonneborni</name>
    <dbReference type="NCBI Taxonomy" id="65129"/>
    <lineage>
        <taxon>Eukaryota</taxon>
        <taxon>Sar</taxon>
        <taxon>Alveolata</taxon>
        <taxon>Ciliophora</taxon>
        <taxon>Intramacronucleata</taxon>
        <taxon>Oligohymenophorea</taxon>
        <taxon>Peniculida</taxon>
        <taxon>Parameciidae</taxon>
        <taxon>Paramecium</taxon>
    </lineage>
</organism>
<name>A0A8S1M953_9CILI</name>
<reference evidence="2" key="1">
    <citation type="submission" date="2021-01" db="EMBL/GenBank/DDBJ databases">
        <authorList>
            <consortium name="Genoscope - CEA"/>
            <person name="William W."/>
        </authorList>
    </citation>
    <scope>NUCLEOTIDE SEQUENCE</scope>
</reference>
<comment type="caution">
    <text evidence="2">The sequence shown here is derived from an EMBL/GenBank/DDBJ whole genome shotgun (WGS) entry which is preliminary data.</text>
</comment>
<dbReference type="OrthoDB" id="285170at2759"/>
<dbReference type="InterPro" id="IPR002895">
    <property type="entry name" value="Paramecium_SA"/>
</dbReference>
<keyword evidence="1" id="KW-0732">Signal</keyword>
<evidence type="ECO:0000313" key="2">
    <source>
        <dbReference type="EMBL" id="CAD8073156.1"/>
    </source>
</evidence>
<accession>A0A8S1M953</accession>
<dbReference type="Proteomes" id="UP000692954">
    <property type="component" value="Unassembled WGS sequence"/>
</dbReference>
<protein>
    <submittedName>
        <fullName evidence="2">Uncharacterized protein</fullName>
    </submittedName>
</protein>
<dbReference type="Pfam" id="PF01508">
    <property type="entry name" value="Paramecium_SA"/>
    <property type="match status" value="15"/>
</dbReference>